<comment type="caution">
    <text evidence="4">The sequence shown here is derived from an EMBL/GenBank/DDBJ whole genome shotgun (WGS) entry which is preliminary data.</text>
</comment>
<keyword evidence="4" id="KW-0489">Methyltransferase</keyword>
<dbReference type="PANTHER" id="PTHR30487">
    <property type="entry name" value="TYPE 4 PREPILIN-LIKE PROTEINS LEADER PEPTIDE-PROCESSING ENZYME"/>
    <property type="match status" value="1"/>
</dbReference>
<dbReference type="PANTHER" id="PTHR30487:SF0">
    <property type="entry name" value="PREPILIN LEADER PEPTIDASE_N-METHYLTRANSFERASE-RELATED"/>
    <property type="match status" value="1"/>
</dbReference>
<dbReference type="EMBL" id="JACHXU010000015">
    <property type="protein sequence ID" value="MBB3208429.1"/>
    <property type="molecule type" value="Genomic_DNA"/>
</dbReference>
<organism evidence="4 5">
    <name type="scientific">Aporhodopirellula rubra</name>
    <dbReference type="NCBI Taxonomy" id="980271"/>
    <lineage>
        <taxon>Bacteria</taxon>
        <taxon>Pseudomonadati</taxon>
        <taxon>Planctomycetota</taxon>
        <taxon>Planctomycetia</taxon>
        <taxon>Pirellulales</taxon>
        <taxon>Pirellulaceae</taxon>
        <taxon>Aporhodopirellula</taxon>
    </lineage>
</organism>
<feature type="transmembrane region" description="Helical" evidence="2">
    <location>
        <begin position="386"/>
        <end position="407"/>
    </location>
</feature>
<feature type="transmembrane region" description="Helical" evidence="2">
    <location>
        <begin position="60"/>
        <end position="81"/>
    </location>
</feature>
<dbReference type="AlphaFoldDB" id="A0A7W5E291"/>
<reference evidence="4 5" key="1">
    <citation type="submission" date="2020-08" db="EMBL/GenBank/DDBJ databases">
        <title>Genomic Encyclopedia of Type Strains, Phase III (KMG-III): the genomes of soil and plant-associated and newly described type strains.</title>
        <authorList>
            <person name="Whitman W."/>
        </authorList>
    </citation>
    <scope>NUCLEOTIDE SEQUENCE [LARGE SCALE GENOMIC DNA]</scope>
    <source>
        <strain evidence="4 5">CECT 8075</strain>
    </source>
</reference>
<keyword evidence="2" id="KW-1133">Transmembrane helix</keyword>
<dbReference type="GO" id="GO:0008168">
    <property type="term" value="F:methyltransferase activity"/>
    <property type="evidence" value="ECO:0007669"/>
    <property type="project" value="UniProtKB-KW"/>
</dbReference>
<feature type="transmembrane region" description="Helical" evidence="2">
    <location>
        <begin position="321"/>
        <end position="337"/>
    </location>
</feature>
<accession>A0A7W5E291</accession>
<feature type="transmembrane region" description="Helical" evidence="2">
    <location>
        <begin position="208"/>
        <end position="232"/>
    </location>
</feature>
<dbReference type="GO" id="GO:0004190">
    <property type="term" value="F:aspartic-type endopeptidase activity"/>
    <property type="evidence" value="ECO:0007669"/>
    <property type="project" value="UniProtKB-EC"/>
</dbReference>
<feature type="transmembrane region" description="Helical" evidence="2">
    <location>
        <begin position="132"/>
        <end position="154"/>
    </location>
</feature>
<dbReference type="RefSeq" id="WP_184306609.1">
    <property type="nucleotide sequence ID" value="NZ_JACHXU010000015.1"/>
</dbReference>
<protein>
    <submittedName>
        <fullName evidence="4">Leader peptidase (Prepilin peptidase)/N-methyltransferase</fullName>
        <ecNumber evidence="4">2.1.1.-</ecNumber>
        <ecNumber evidence="4">3.4.23.43</ecNumber>
    </submittedName>
</protein>
<feature type="region of interest" description="Disordered" evidence="1">
    <location>
        <begin position="439"/>
        <end position="458"/>
    </location>
</feature>
<dbReference type="EC" id="2.1.1.-" evidence="4"/>
<keyword evidence="2" id="KW-0472">Membrane</keyword>
<evidence type="ECO:0000313" key="5">
    <source>
        <dbReference type="Proteomes" id="UP000536179"/>
    </source>
</evidence>
<dbReference type="GO" id="GO:0005886">
    <property type="term" value="C:plasma membrane"/>
    <property type="evidence" value="ECO:0007669"/>
    <property type="project" value="TreeGrafter"/>
</dbReference>
<sequence>MSRQRRPYRSVAFLVLLGYIAVAALYVLVAGWAVASGHLRTTGHWHGSFGQTLLPRINDVVVFTFFLVCGASVGSFLNVVVWRMPQGLSVNGHSFCPRCRNTLRARDNVPVFGWLWLGGRCRDCRLPISPRYPIVEAAVAITFATIGTAEIYAWNLPYRSYGFQLAMASPWVDGGQLIIVLYHLVAMGIMWAMALIRYDRNRIPGRLVLFAAVWLIGGMLVVPSAAVVPWQLKLPAGWPPSDWLFAGGRPFDPATLVQSFVRVLTALVAAGFYARVLARAFCPRADLKLDPLGDQTSRLLDLVLLIAVVSILIGWQATSGVLLFASLLACGVGVFFSKPTNKTPTATNTGIDSEITGPEISHVSPSSQSSTGFVSADTDALGRFSLCLPVALLLQILLWRSLALSGWWPSEQAPRGVLLGFALATLFIPLWLREPRQFGQSDFPSDDSPEELNSGAPE</sequence>
<feature type="transmembrane region" description="Helical" evidence="2">
    <location>
        <begin position="12"/>
        <end position="35"/>
    </location>
</feature>
<feature type="transmembrane region" description="Helical" evidence="2">
    <location>
        <begin position="413"/>
        <end position="432"/>
    </location>
</feature>
<evidence type="ECO:0000313" key="4">
    <source>
        <dbReference type="EMBL" id="MBB3208429.1"/>
    </source>
</evidence>
<dbReference type="Pfam" id="PF06750">
    <property type="entry name" value="A24_N_bact"/>
    <property type="match status" value="1"/>
</dbReference>
<feature type="transmembrane region" description="Helical" evidence="2">
    <location>
        <begin position="299"/>
        <end position="315"/>
    </location>
</feature>
<dbReference type="GO" id="GO:0006465">
    <property type="term" value="P:signal peptide processing"/>
    <property type="evidence" value="ECO:0007669"/>
    <property type="project" value="TreeGrafter"/>
</dbReference>
<dbReference type="InterPro" id="IPR050882">
    <property type="entry name" value="Prepilin_peptidase/N-MTase"/>
</dbReference>
<name>A0A7W5E291_9BACT</name>
<dbReference type="EC" id="3.4.23.43" evidence="4"/>
<feature type="domain" description="Prepilin peptidase A24 N-terminal" evidence="3">
    <location>
        <begin position="68"/>
        <end position="146"/>
    </location>
</feature>
<keyword evidence="2" id="KW-0812">Transmembrane</keyword>
<evidence type="ECO:0000259" key="3">
    <source>
        <dbReference type="Pfam" id="PF06750"/>
    </source>
</evidence>
<evidence type="ECO:0000256" key="1">
    <source>
        <dbReference type="SAM" id="MobiDB-lite"/>
    </source>
</evidence>
<dbReference type="InterPro" id="IPR010627">
    <property type="entry name" value="Prepilin_pept_A24_N"/>
</dbReference>
<feature type="transmembrane region" description="Helical" evidence="2">
    <location>
        <begin position="259"/>
        <end position="278"/>
    </location>
</feature>
<keyword evidence="5" id="KW-1185">Reference proteome</keyword>
<proteinExistence type="predicted"/>
<evidence type="ECO:0000256" key="2">
    <source>
        <dbReference type="SAM" id="Phobius"/>
    </source>
</evidence>
<dbReference type="Proteomes" id="UP000536179">
    <property type="component" value="Unassembled WGS sequence"/>
</dbReference>
<keyword evidence="4" id="KW-0378">Hydrolase</keyword>
<keyword evidence="4" id="KW-0808">Transferase</keyword>
<dbReference type="GO" id="GO:0032259">
    <property type="term" value="P:methylation"/>
    <property type="evidence" value="ECO:0007669"/>
    <property type="project" value="UniProtKB-KW"/>
</dbReference>
<gene>
    <name evidence="4" type="ORF">FHS27_004257</name>
</gene>
<feature type="transmembrane region" description="Helical" evidence="2">
    <location>
        <begin position="174"/>
        <end position="196"/>
    </location>
</feature>